<dbReference type="GO" id="GO:0004867">
    <property type="term" value="F:serine-type endopeptidase inhibitor activity"/>
    <property type="evidence" value="ECO:0007669"/>
    <property type="project" value="InterPro"/>
</dbReference>
<dbReference type="PANTHER" id="PTHR10083">
    <property type="entry name" value="KUNITZ-TYPE PROTEASE INHIBITOR-RELATED"/>
    <property type="match status" value="1"/>
</dbReference>
<reference evidence="3 4" key="3">
    <citation type="journal article" date="2019" name="Int. J. Syst. Evol. Microbiol.">
        <title>Nitrosopumilus adriaticus sp. nov. and Nitrosopumilus piranensis sp. nov., two ammonia-oxidizing archaea from the Adriatic Sea and members of the class Nitrososphaeria.</title>
        <authorList>
            <person name="Bayer B."/>
            <person name="Vojvoda J."/>
            <person name="Reinthaler T."/>
            <person name="Reyes C."/>
            <person name="Pinto M."/>
            <person name="Herndl G.J."/>
        </authorList>
    </citation>
    <scope>NUCLEOTIDE SEQUENCE [LARGE SCALE GENOMIC DNA]</scope>
    <source>
        <strain evidence="3 4">D3C</strain>
    </source>
</reference>
<dbReference type="EMBL" id="CP010868">
    <property type="protein sequence ID" value="AJM91785.1"/>
    <property type="molecule type" value="Genomic_DNA"/>
</dbReference>
<name>A0A0C5BXT2_9ARCH</name>
<reference evidence="4" key="1">
    <citation type="submission" date="2015-02" db="EMBL/GenBank/DDBJ databases">
        <title>Characterization of two novel Thaumarchaeota isolated from the Northern Adriatic Sea.</title>
        <authorList>
            <person name="Bayer B."/>
            <person name="Vojvoda J."/>
            <person name="Offre P."/>
            <person name="Srivastava A."/>
            <person name="Elisabeth N."/>
            <person name="Garcia J.A.L."/>
            <person name="Schleper C."/>
            <person name="Herndl G.J."/>
        </authorList>
    </citation>
    <scope>NUCLEOTIDE SEQUENCE [LARGE SCALE GENOMIC DNA]</scope>
    <source>
        <strain evidence="4">D3C</strain>
    </source>
</reference>
<keyword evidence="1" id="KW-1015">Disulfide bond</keyword>
<evidence type="ECO:0000259" key="2">
    <source>
        <dbReference type="PROSITE" id="PS50279"/>
    </source>
</evidence>
<dbReference type="PANTHER" id="PTHR10083:SF374">
    <property type="entry name" value="BPTI_KUNITZ INHIBITOR DOMAIN-CONTAINING PROTEIN"/>
    <property type="match status" value="1"/>
</dbReference>
<feature type="domain" description="BPTI/Kunitz inhibitor" evidence="2">
    <location>
        <begin position="72"/>
        <end position="121"/>
    </location>
</feature>
<evidence type="ECO:0000313" key="4">
    <source>
        <dbReference type="Proteomes" id="UP000032027"/>
    </source>
</evidence>
<sequence>MRLVWVVIPLLLFGLFGIQESFSQECSMGNIVILKLSNNKPNCVSPTTSEKLVERGWGMMPIEPFTNHTDSCNVEPDPGLCKAAFEKYYFNSETLSCDNFIWGGCGGTVPFNLLSECQIQCESIHDLSSISVIDDSNQNIINDFDSDYAFHWIQDDTISGYEYSSHINKPLRIKFLDDVVIIPDISTAQKLQHDYGVLLSDENLKWKDDHSYAILETMKKIPQESRNYYQNQNLNLSKWILTDQHIDDDIRITNNDSVQIITISLDAFENANPKIVQIEDKRGKYFSQRLHHALVNFVTEGGNNKDAIEKILNERYGVSTVIPDYEKLTQNTTVESENSFQQFHSWEIIEIINMFEEMPDGFHSIDELQYLVRRADGVPHPLYPEAPAVAWSFLNPGYIEFMESAFRVDDSYLHRLIIHEKSHFMWEHLFSDQLKNNWILLGNWYEDNSDSGWSTSKTTEFVSSYAHAINPDEDMAESIAYFVTNPDKLKSRSLEKYEFIRDKIMQGSIYISQIREDLTFDVYNLSPDYIYPGKITNVDIQVDGKENENKNVTITIGLKATNSFEGAKHAYLRLFSEIGTFEDVYLYPVDGTLGSVLSGQLVIDVNAKNGFWYTDQIVLTDQNGNQRFEGQNDFGWKLFVNNSDEDVIPPNYVFSTLKLDKTKDNSKYSKPIEILSVSWQVDENRQMKNCFVRIAHEDLESYSMDSWGTFDNLKQTCNVEFELTEYNQSGLYSVMYFQMEDMAGNQQSVDFTEFSEENHSIMITTDNPDVIVPYLDVNDITITAIPTNPQTPNGETHVNIVYFASDDKSGLGLVSYTLRDPQGIDHFNYHYHENFYTLFFDGIPNNLKKYEIDLILPEGSPPGKWGLTQMNLVDKANNQKSYQFTEIIHFDVAN</sequence>
<keyword evidence="4" id="KW-1185">Reference proteome</keyword>
<dbReference type="HOGENOM" id="CLU_323296_0_0_2"/>
<dbReference type="InterPro" id="IPR002223">
    <property type="entry name" value="Kunitz_BPTI"/>
</dbReference>
<dbReference type="InterPro" id="IPR036880">
    <property type="entry name" value="Kunitz_BPTI_sf"/>
</dbReference>
<accession>A0A0C5BXT2</accession>
<dbReference type="InterPro" id="IPR050098">
    <property type="entry name" value="TFPI/VKTCI-like"/>
</dbReference>
<reference evidence="3 4" key="2">
    <citation type="journal article" date="2016" name="ISME J.">
        <title>Physiological and genomic characterization of two novel marine thaumarchaeal strains indicates niche differentiation.</title>
        <authorList>
            <person name="Bayer B."/>
            <person name="Vojvoda J."/>
            <person name="Offre P."/>
            <person name="Alves R.J."/>
            <person name="Elisabeth N.H."/>
            <person name="Garcia J.A."/>
            <person name="Volland J.M."/>
            <person name="Srivastava A."/>
            <person name="Schleper C."/>
            <person name="Herndl G.J."/>
        </authorList>
    </citation>
    <scope>NUCLEOTIDE SEQUENCE [LARGE SCALE GENOMIC DNA]</scope>
    <source>
        <strain evidence="3 4">D3C</strain>
    </source>
</reference>
<evidence type="ECO:0000256" key="1">
    <source>
        <dbReference type="ARBA" id="ARBA00023157"/>
    </source>
</evidence>
<dbReference type="KEGG" id="nid:NPIRD3C_0571"/>
<gene>
    <name evidence="3" type="ORF">NPIRD3C_0571</name>
</gene>
<dbReference type="PATRIC" id="fig|1582439.9.peg.579"/>
<dbReference type="PROSITE" id="PS50279">
    <property type="entry name" value="BPTI_KUNITZ_2"/>
    <property type="match status" value="1"/>
</dbReference>
<dbReference type="SUPFAM" id="SSF57362">
    <property type="entry name" value="BPTI-like"/>
    <property type="match status" value="1"/>
</dbReference>
<dbReference type="AlphaFoldDB" id="A0A0C5BXT2"/>
<evidence type="ECO:0000313" key="3">
    <source>
        <dbReference type="EMBL" id="AJM91785.1"/>
    </source>
</evidence>
<dbReference type="CDD" id="cd00109">
    <property type="entry name" value="Kunitz-type"/>
    <property type="match status" value="1"/>
</dbReference>
<protein>
    <recommendedName>
        <fullName evidence="2">BPTI/Kunitz inhibitor domain-containing protein</fullName>
    </recommendedName>
</protein>
<organism evidence="3 4">
    <name type="scientific">Nitrosopumilus piranensis</name>
    <dbReference type="NCBI Taxonomy" id="1582439"/>
    <lineage>
        <taxon>Archaea</taxon>
        <taxon>Nitrososphaerota</taxon>
        <taxon>Nitrososphaeria</taxon>
        <taxon>Nitrosopumilales</taxon>
        <taxon>Nitrosopumilaceae</taxon>
        <taxon>Nitrosopumilus</taxon>
    </lineage>
</organism>
<dbReference type="Pfam" id="PF00014">
    <property type="entry name" value="Kunitz_BPTI"/>
    <property type="match status" value="1"/>
</dbReference>
<proteinExistence type="predicted"/>
<dbReference type="Proteomes" id="UP000032027">
    <property type="component" value="Chromosome"/>
</dbReference>
<dbReference type="SMART" id="SM00131">
    <property type="entry name" value="KU"/>
    <property type="match status" value="1"/>
</dbReference>
<dbReference type="STRING" id="1582439.NPIRD3C_0571"/>
<dbReference type="Gene3D" id="4.10.410.10">
    <property type="entry name" value="Pancreatic trypsin inhibitor Kunitz domain"/>
    <property type="match status" value="1"/>
</dbReference>
<dbReference type="GO" id="GO:0005615">
    <property type="term" value="C:extracellular space"/>
    <property type="evidence" value="ECO:0007669"/>
    <property type="project" value="TreeGrafter"/>
</dbReference>